<keyword evidence="2" id="KW-0560">Oxidoreductase</keyword>
<proteinExistence type="inferred from homology"/>
<dbReference type="SUPFAM" id="SSF89733">
    <property type="entry name" value="L-sulfolactate dehydrogenase-like"/>
    <property type="match status" value="1"/>
</dbReference>
<dbReference type="Pfam" id="PF02615">
    <property type="entry name" value="Ldh_2"/>
    <property type="match status" value="1"/>
</dbReference>
<evidence type="ECO:0000313" key="4">
    <source>
        <dbReference type="Proteomes" id="UP000706172"/>
    </source>
</evidence>
<dbReference type="EMBL" id="JACCQK010000700">
    <property type="protein sequence ID" value="MBG0780376.1"/>
    <property type="molecule type" value="Genomic_DNA"/>
</dbReference>
<dbReference type="InterPro" id="IPR003767">
    <property type="entry name" value="Malate/L-lactate_DH-like"/>
</dbReference>
<evidence type="ECO:0000313" key="3">
    <source>
        <dbReference type="EMBL" id="MBG0780376.1"/>
    </source>
</evidence>
<name>A0A931G8E1_9BACT</name>
<gene>
    <name evidence="3" type="ORF">H0S81_10680</name>
</gene>
<dbReference type="AlphaFoldDB" id="A0A931G8E1"/>
<accession>A0A931G8E1</accession>
<dbReference type="InterPro" id="IPR043143">
    <property type="entry name" value="Mal/L-sulf/L-lact_DH-like_NADP"/>
</dbReference>
<reference evidence="3" key="1">
    <citation type="submission" date="2020-07" db="EMBL/GenBank/DDBJ databases">
        <title>Severe corrosion of carbon steel in oil field produced water can be linked to methanogenic archaea containing a special type of NiFe hydrogenase.</title>
        <authorList>
            <person name="Lahme S."/>
            <person name="Mand J."/>
            <person name="Longwell J."/>
            <person name="Smith R."/>
            <person name="Enning D."/>
        </authorList>
    </citation>
    <scope>NUCLEOTIDE SEQUENCE</scope>
    <source>
        <strain evidence="3">MIC098Bin6</strain>
    </source>
</reference>
<comment type="similarity">
    <text evidence="1">Belongs to the LDH2/MDH2 oxidoreductase family.</text>
</comment>
<comment type="caution">
    <text evidence="3">The sequence shown here is derived from an EMBL/GenBank/DDBJ whole genome shotgun (WGS) entry which is preliminary data.</text>
</comment>
<evidence type="ECO:0000256" key="1">
    <source>
        <dbReference type="ARBA" id="ARBA00006056"/>
    </source>
</evidence>
<feature type="non-terminal residue" evidence="3">
    <location>
        <position position="264"/>
    </location>
</feature>
<dbReference type="PANTHER" id="PTHR11091:SF0">
    <property type="entry name" value="MALATE DEHYDROGENASE"/>
    <property type="match status" value="1"/>
</dbReference>
<dbReference type="Gene3D" id="1.10.1530.10">
    <property type="match status" value="1"/>
</dbReference>
<evidence type="ECO:0000256" key="2">
    <source>
        <dbReference type="ARBA" id="ARBA00023002"/>
    </source>
</evidence>
<sequence length="264" mass="27522">MERYDPEIVKTLIKKIAVGAGVSKPDAIIFADSLVEADVAGTSTHGVSRCNIYIRRIQKGLIDPKATLGIKKSGDAVMSVDANNGLGQVQAVKVLDMLIQTAKDTGIAMATIKNSQHFGTLSYYCNRAADVNMILLATTNCEPSMSPAGGCQAYFGTNPLGVSFPTGKGFHIKVDLATSLVARGNIIAADKKGETIPEGWAQDVDGNPTTDAGKALLGTVLTMSGHKGYALALAAEVLSGVLSGAAVGTSIGSMYKNMDRKQDV</sequence>
<protein>
    <submittedName>
        <fullName evidence="3">Ldh family oxidoreductase</fullName>
    </submittedName>
</protein>
<dbReference type="Proteomes" id="UP000706172">
    <property type="component" value="Unassembled WGS sequence"/>
</dbReference>
<dbReference type="GO" id="GO:0016491">
    <property type="term" value="F:oxidoreductase activity"/>
    <property type="evidence" value="ECO:0007669"/>
    <property type="project" value="UniProtKB-KW"/>
</dbReference>
<dbReference type="InterPro" id="IPR043144">
    <property type="entry name" value="Mal/L-sulf/L-lact_DH-like_ah"/>
</dbReference>
<dbReference type="Gene3D" id="3.30.1370.60">
    <property type="entry name" value="Hypothetical oxidoreductase yiak, domain 2"/>
    <property type="match status" value="1"/>
</dbReference>
<organism evidence="3 4">
    <name type="scientific">Desulfotignum balticum</name>
    <dbReference type="NCBI Taxonomy" id="115781"/>
    <lineage>
        <taxon>Bacteria</taxon>
        <taxon>Pseudomonadati</taxon>
        <taxon>Thermodesulfobacteriota</taxon>
        <taxon>Desulfobacteria</taxon>
        <taxon>Desulfobacterales</taxon>
        <taxon>Desulfobacteraceae</taxon>
        <taxon>Desulfotignum</taxon>
    </lineage>
</organism>
<dbReference type="PANTHER" id="PTHR11091">
    <property type="entry name" value="OXIDOREDUCTASE-RELATED"/>
    <property type="match status" value="1"/>
</dbReference>
<dbReference type="InterPro" id="IPR036111">
    <property type="entry name" value="Mal/L-sulfo/L-lacto_DH-like_sf"/>
</dbReference>